<dbReference type="Proteomes" id="UP001238603">
    <property type="component" value="Unassembled WGS sequence"/>
</dbReference>
<organism evidence="3 4">
    <name type="scientific">Roseateles subflavus</name>
    <dbReference type="NCBI Taxonomy" id="3053353"/>
    <lineage>
        <taxon>Bacteria</taxon>
        <taxon>Pseudomonadati</taxon>
        <taxon>Pseudomonadota</taxon>
        <taxon>Betaproteobacteria</taxon>
        <taxon>Burkholderiales</taxon>
        <taxon>Sphaerotilaceae</taxon>
        <taxon>Roseateles</taxon>
    </lineage>
</organism>
<evidence type="ECO:0000256" key="2">
    <source>
        <dbReference type="SAM" id="Phobius"/>
    </source>
</evidence>
<protein>
    <submittedName>
        <fullName evidence="3">Uncharacterized protein</fullName>
    </submittedName>
</protein>
<gene>
    <name evidence="3" type="ORF">QRD43_12405</name>
</gene>
<accession>A0ABT7LIL1</accession>
<evidence type="ECO:0000313" key="3">
    <source>
        <dbReference type="EMBL" id="MDL5032708.1"/>
    </source>
</evidence>
<feature type="transmembrane region" description="Helical" evidence="2">
    <location>
        <begin position="6"/>
        <end position="26"/>
    </location>
</feature>
<keyword evidence="4" id="KW-1185">Reference proteome</keyword>
<evidence type="ECO:0000256" key="1">
    <source>
        <dbReference type="SAM" id="MobiDB-lite"/>
    </source>
</evidence>
<dbReference type="EMBL" id="JASVDS010000003">
    <property type="protein sequence ID" value="MDL5032708.1"/>
    <property type="molecule type" value="Genomic_DNA"/>
</dbReference>
<dbReference type="RefSeq" id="WP_285982792.1">
    <property type="nucleotide sequence ID" value="NZ_JASVDS010000003.1"/>
</dbReference>
<evidence type="ECO:0000313" key="4">
    <source>
        <dbReference type="Proteomes" id="UP001238603"/>
    </source>
</evidence>
<feature type="region of interest" description="Disordered" evidence="1">
    <location>
        <begin position="80"/>
        <end position="107"/>
    </location>
</feature>
<feature type="transmembrane region" description="Helical" evidence="2">
    <location>
        <begin position="38"/>
        <end position="57"/>
    </location>
</feature>
<proteinExistence type="predicted"/>
<name>A0ABT7LIL1_9BURK</name>
<comment type="caution">
    <text evidence="3">The sequence shown here is derived from an EMBL/GenBank/DDBJ whole genome shotgun (WGS) entry which is preliminary data.</text>
</comment>
<keyword evidence="2" id="KW-1133">Transmembrane helix</keyword>
<sequence length="149" mass="16140">MSQRYFTWQVLSFSGGLLFFVGLFFLPSDKLLGLRVDVLAIRLGFVFVVVGVLWGFVRGVKRLRGPGSLSERLGWSAQAGHGFDDDDGHRRRSSSDGHRGPAFNVDGTPMANAHVDVNGNAYGFSDHRHDAGGFSSGGSFGGGFSNSRW</sequence>
<keyword evidence="2" id="KW-0472">Membrane</keyword>
<reference evidence="3 4" key="1">
    <citation type="submission" date="2023-06" db="EMBL/GenBank/DDBJ databases">
        <title>Pelomonas sp. APW6 16S ribosomal RNA gene genome sequencing and assembly.</title>
        <authorList>
            <person name="Woo H."/>
        </authorList>
    </citation>
    <scope>NUCLEOTIDE SEQUENCE [LARGE SCALE GENOMIC DNA]</scope>
    <source>
        <strain evidence="3 4">APW6</strain>
    </source>
</reference>
<feature type="compositionally biased region" description="Basic and acidic residues" evidence="1">
    <location>
        <begin position="87"/>
        <end position="99"/>
    </location>
</feature>
<keyword evidence="2" id="KW-0812">Transmembrane</keyword>